<comment type="caution">
    <text evidence="1">The sequence shown here is derived from an EMBL/GenBank/DDBJ whole genome shotgun (WGS) entry which is preliminary data.</text>
</comment>
<evidence type="ECO:0000313" key="2">
    <source>
        <dbReference type="Proteomes" id="UP001651158"/>
    </source>
</evidence>
<accession>A0ABR4Q3E6</accession>
<protein>
    <submittedName>
        <fullName evidence="1">Uncharacterized protein</fullName>
    </submittedName>
</protein>
<gene>
    <name evidence="1" type="ORF">TcWFU_001021</name>
</gene>
<organism evidence="1 2">
    <name type="scientific">Taenia crassiceps</name>
    <dbReference type="NCBI Taxonomy" id="6207"/>
    <lineage>
        <taxon>Eukaryota</taxon>
        <taxon>Metazoa</taxon>
        <taxon>Spiralia</taxon>
        <taxon>Lophotrochozoa</taxon>
        <taxon>Platyhelminthes</taxon>
        <taxon>Cestoda</taxon>
        <taxon>Eucestoda</taxon>
        <taxon>Cyclophyllidea</taxon>
        <taxon>Taeniidae</taxon>
        <taxon>Taenia</taxon>
    </lineage>
</organism>
<proteinExistence type="predicted"/>
<keyword evidence="2" id="KW-1185">Reference proteome</keyword>
<sequence>MNFSDRTSTSDTPLLPLWRVERVGVVAIFTPSNASSSDSFHLSSRARPNCVPSALWEEPVECLLEFWLLALRGALLVASLRGTQSWRRPLLGGFGRWRAGVFRALRRWRCGSEAGGAFGVVFLRRLAGVACVRWRLVALPSKGFAALSLLFTAALLEAGVPLRHARA</sequence>
<reference evidence="1 2" key="1">
    <citation type="journal article" date="2022" name="Front. Cell. Infect. Microbiol.">
        <title>The Genomes of Two Strains of Taenia crassiceps the Animal Model for the Study of Human Cysticercosis.</title>
        <authorList>
            <person name="Bobes R.J."/>
            <person name="Estrada K."/>
            <person name="Rios-Valencia D.G."/>
            <person name="Calderon-Gallegos A."/>
            <person name="de la Torre P."/>
            <person name="Carrero J.C."/>
            <person name="Sanchez-Flores A."/>
            <person name="Laclette J.P."/>
        </authorList>
    </citation>
    <scope>NUCLEOTIDE SEQUENCE [LARGE SCALE GENOMIC DNA]</scope>
    <source>
        <strain evidence="1">WFUcys</strain>
    </source>
</reference>
<dbReference type="EMBL" id="JAKROA010000013">
    <property type="protein sequence ID" value="KAL5104196.1"/>
    <property type="molecule type" value="Genomic_DNA"/>
</dbReference>
<evidence type="ECO:0000313" key="1">
    <source>
        <dbReference type="EMBL" id="KAL5104196.1"/>
    </source>
</evidence>
<name>A0ABR4Q3E6_9CEST</name>
<dbReference type="Proteomes" id="UP001651158">
    <property type="component" value="Unassembled WGS sequence"/>
</dbReference>